<reference evidence="1" key="1">
    <citation type="submission" date="2020-03" db="EMBL/GenBank/DDBJ databases">
        <authorList>
            <person name="Weist P."/>
        </authorList>
    </citation>
    <scope>NUCLEOTIDE SEQUENCE</scope>
</reference>
<proteinExistence type="predicted"/>
<dbReference type="AlphaFoldDB" id="A0A9N7YJ31"/>
<evidence type="ECO:0000313" key="2">
    <source>
        <dbReference type="Proteomes" id="UP001153269"/>
    </source>
</evidence>
<keyword evidence="2" id="KW-1185">Reference proteome</keyword>
<accession>A0A9N7YJ31</accession>
<comment type="caution">
    <text evidence="1">The sequence shown here is derived from an EMBL/GenBank/DDBJ whole genome shotgun (WGS) entry which is preliminary data.</text>
</comment>
<gene>
    <name evidence="1" type="ORF">PLEPLA_LOCUS16691</name>
</gene>
<evidence type="ECO:0000313" key="1">
    <source>
        <dbReference type="EMBL" id="CAB1428717.1"/>
    </source>
</evidence>
<dbReference type="EMBL" id="CADEAL010001083">
    <property type="protein sequence ID" value="CAB1428717.1"/>
    <property type="molecule type" value="Genomic_DNA"/>
</dbReference>
<name>A0A9N7YJ31_PLEPL</name>
<organism evidence="1 2">
    <name type="scientific">Pleuronectes platessa</name>
    <name type="common">European plaice</name>
    <dbReference type="NCBI Taxonomy" id="8262"/>
    <lineage>
        <taxon>Eukaryota</taxon>
        <taxon>Metazoa</taxon>
        <taxon>Chordata</taxon>
        <taxon>Craniata</taxon>
        <taxon>Vertebrata</taxon>
        <taxon>Euteleostomi</taxon>
        <taxon>Actinopterygii</taxon>
        <taxon>Neopterygii</taxon>
        <taxon>Teleostei</taxon>
        <taxon>Neoteleostei</taxon>
        <taxon>Acanthomorphata</taxon>
        <taxon>Carangaria</taxon>
        <taxon>Pleuronectiformes</taxon>
        <taxon>Pleuronectoidei</taxon>
        <taxon>Pleuronectidae</taxon>
        <taxon>Pleuronectes</taxon>
    </lineage>
</organism>
<dbReference type="Proteomes" id="UP001153269">
    <property type="component" value="Unassembled WGS sequence"/>
</dbReference>
<sequence length="130" mass="12974">MQGTVHGLGPPPTIISLAPGRDGPASRLAFFHELAGANASQAGAPGSRFTLSPGRSLAARAPAGAGAASFHTVEHLSGRINMPIVEAETPGTPLKVDSTVWKDAAAAPAPAPTAGLRWGAGALAARLRPT</sequence>
<protein>
    <submittedName>
        <fullName evidence="1">Uncharacterized protein</fullName>
    </submittedName>
</protein>